<evidence type="ECO:0000313" key="2">
    <source>
        <dbReference type="EMBL" id="OQD71816.1"/>
    </source>
</evidence>
<dbReference type="EMBL" id="MDYM01000001">
    <property type="protein sequence ID" value="OQD71816.1"/>
    <property type="molecule type" value="Genomic_DNA"/>
</dbReference>
<dbReference type="AlphaFoldDB" id="A0A1V6P5D3"/>
<comment type="caution">
    <text evidence="2">The sequence shown here is derived from an EMBL/GenBank/DDBJ whole genome shotgun (WGS) entry which is preliminary data.</text>
</comment>
<evidence type="ECO:0000256" key="1">
    <source>
        <dbReference type="SAM" id="MobiDB-lite"/>
    </source>
</evidence>
<reference evidence="3" key="1">
    <citation type="journal article" date="2017" name="Nat. Microbiol.">
        <title>Global analysis of biosynthetic gene clusters reveals vast potential of secondary metabolite production in Penicillium species.</title>
        <authorList>
            <person name="Nielsen J.C."/>
            <person name="Grijseels S."/>
            <person name="Prigent S."/>
            <person name="Ji B."/>
            <person name="Dainat J."/>
            <person name="Nielsen K.F."/>
            <person name="Frisvad J.C."/>
            <person name="Workman M."/>
            <person name="Nielsen J."/>
        </authorList>
    </citation>
    <scope>NUCLEOTIDE SEQUENCE [LARGE SCALE GENOMIC DNA]</scope>
    <source>
        <strain evidence="3">IBT 4502</strain>
    </source>
</reference>
<protein>
    <submittedName>
        <fullName evidence="2">Uncharacterized protein</fullName>
    </submittedName>
</protein>
<gene>
    <name evidence="2" type="ORF">PENPOL_c001G07097</name>
</gene>
<proteinExistence type="predicted"/>
<evidence type="ECO:0000313" key="3">
    <source>
        <dbReference type="Proteomes" id="UP000191408"/>
    </source>
</evidence>
<dbReference type="Proteomes" id="UP000191408">
    <property type="component" value="Unassembled WGS sequence"/>
</dbReference>
<sequence>MSRTKGWKIYYEVSTGQLLSGAENEEWKVYQTASNQSSDTPAMNNSFQQLARASDTKQPTSPKYAENSVAVDVALKTSLKSFTKFTNIHQSDRGGL</sequence>
<feature type="region of interest" description="Disordered" evidence="1">
    <location>
        <begin position="33"/>
        <end position="64"/>
    </location>
</feature>
<keyword evidence="3" id="KW-1185">Reference proteome</keyword>
<name>A0A1V6P5D3_PENPO</name>
<accession>A0A1V6P5D3</accession>
<feature type="compositionally biased region" description="Polar residues" evidence="1">
    <location>
        <begin position="33"/>
        <end position="61"/>
    </location>
</feature>
<organism evidence="2 3">
    <name type="scientific">Penicillium polonicum</name>
    <dbReference type="NCBI Taxonomy" id="60169"/>
    <lineage>
        <taxon>Eukaryota</taxon>
        <taxon>Fungi</taxon>
        <taxon>Dikarya</taxon>
        <taxon>Ascomycota</taxon>
        <taxon>Pezizomycotina</taxon>
        <taxon>Eurotiomycetes</taxon>
        <taxon>Eurotiomycetidae</taxon>
        <taxon>Eurotiales</taxon>
        <taxon>Aspergillaceae</taxon>
        <taxon>Penicillium</taxon>
    </lineage>
</organism>